<dbReference type="PANTHER" id="PTHR33516">
    <property type="entry name" value="LEXA REPRESSOR"/>
    <property type="match status" value="1"/>
</dbReference>
<dbReference type="InterPro" id="IPR050077">
    <property type="entry name" value="LexA_repressor"/>
</dbReference>
<keyword evidence="4 13" id="KW-0235">DNA replication</keyword>
<dbReference type="InterPro" id="IPR036388">
    <property type="entry name" value="WH-like_DNA-bd_sf"/>
</dbReference>
<evidence type="ECO:0000256" key="5">
    <source>
        <dbReference type="ARBA" id="ARBA00022763"/>
    </source>
</evidence>
<dbReference type="Gene3D" id="2.10.109.10">
    <property type="entry name" value="Umud Fragment, subunit A"/>
    <property type="match status" value="1"/>
</dbReference>
<organism evidence="18 19">
    <name type="scientific">Polymorphospora rubra</name>
    <dbReference type="NCBI Taxonomy" id="338584"/>
    <lineage>
        <taxon>Bacteria</taxon>
        <taxon>Bacillati</taxon>
        <taxon>Actinomycetota</taxon>
        <taxon>Actinomycetes</taxon>
        <taxon>Micromonosporales</taxon>
        <taxon>Micromonosporaceae</taxon>
        <taxon>Polymorphospora</taxon>
    </lineage>
</organism>
<evidence type="ECO:0000256" key="2">
    <source>
        <dbReference type="ARBA" id="ARBA00011738"/>
    </source>
</evidence>
<evidence type="ECO:0000256" key="1">
    <source>
        <dbReference type="ARBA" id="ARBA00007484"/>
    </source>
</evidence>
<feature type="region of interest" description="Disordered" evidence="15">
    <location>
        <begin position="1"/>
        <end position="36"/>
    </location>
</feature>
<keyword evidence="11 13" id="KW-0234">DNA repair</keyword>
<accession>A0A810N2L2</accession>
<dbReference type="PANTHER" id="PTHR33516:SF2">
    <property type="entry name" value="LEXA REPRESSOR-RELATED"/>
    <property type="match status" value="1"/>
</dbReference>
<dbReference type="SUPFAM" id="SSF46785">
    <property type="entry name" value="Winged helix' DNA-binding domain"/>
    <property type="match status" value="1"/>
</dbReference>
<keyword evidence="6 13" id="KW-0378">Hydrolase</keyword>
<dbReference type="HAMAP" id="MF_00015">
    <property type="entry name" value="LexA"/>
    <property type="match status" value="1"/>
</dbReference>
<comment type="subunit">
    <text evidence="2 13">Homodimer.</text>
</comment>
<comment type="catalytic activity">
    <reaction evidence="13">
        <text>Hydrolysis of Ala-|-Gly bond in repressor LexA.</text>
        <dbReference type="EC" id="3.4.21.88"/>
    </reaction>
</comment>
<feature type="domain" description="LexA repressor DNA-binding" evidence="17">
    <location>
        <begin position="56"/>
        <end position="118"/>
    </location>
</feature>
<reference evidence="18" key="1">
    <citation type="submission" date="2020-08" db="EMBL/GenBank/DDBJ databases">
        <title>Whole genome shotgun sequence of Polymorphospora rubra NBRC 101157.</title>
        <authorList>
            <person name="Komaki H."/>
            <person name="Tamura T."/>
        </authorList>
    </citation>
    <scope>NUCLEOTIDE SEQUENCE</scope>
    <source>
        <strain evidence="18">NBRC 101157</strain>
    </source>
</reference>
<dbReference type="SUPFAM" id="SSF51306">
    <property type="entry name" value="LexA/Signal peptidase"/>
    <property type="match status" value="1"/>
</dbReference>
<evidence type="ECO:0000259" key="16">
    <source>
        <dbReference type="Pfam" id="PF00717"/>
    </source>
</evidence>
<dbReference type="Pfam" id="PF01726">
    <property type="entry name" value="LexA_DNA_bind"/>
    <property type="match status" value="1"/>
</dbReference>
<dbReference type="InterPro" id="IPR006197">
    <property type="entry name" value="Peptidase_S24_LexA"/>
</dbReference>
<dbReference type="GO" id="GO:0003677">
    <property type="term" value="F:DNA binding"/>
    <property type="evidence" value="ECO:0007669"/>
    <property type="project" value="UniProtKB-UniRule"/>
</dbReference>
<dbReference type="GO" id="GO:0004252">
    <property type="term" value="F:serine-type endopeptidase activity"/>
    <property type="evidence" value="ECO:0007669"/>
    <property type="project" value="UniProtKB-UniRule"/>
</dbReference>
<keyword evidence="10 13" id="KW-0804">Transcription</keyword>
<feature type="active site" description="For autocatalytic cleavage activity" evidence="13">
    <location>
        <position position="186"/>
    </location>
</feature>
<dbReference type="GO" id="GO:0006260">
    <property type="term" value="P:DNA replication"/>
    <property type="evidence" value="ECO:0007669"/>
    <property type="project" value="UniProtKB-UniRule"/>
</dbReference>
<dbReference type="Pfam" id="PF00717">
    <property type="entry name" value="Peptidase_S24"/>
    <property type="match status" value="1"/>
</dbReference>
<dbReference type="EC" id="3.4.21.88" evidence="13"/>
<evidence type="ECO:0000256" key="9">
    <source>
        <dbReference type="ARBA" id="ARBA00023125"/>
    </source>
</evidence>
<dbReference type="EMBL" id="AP023359">
    <property type="protein sequence ID" value="BCJ67130.1"/>
    <property type="molecule type" value="Genomic_DNA"/>
</dbReference>
<dbReference type="KEGG" id="pry:Prubr_41510"/>
<evidence type="ECO:0000256" key="4">
    <source>
        <dbReference type="ARBA" id="ARBA00022705"/>
    </source>
</evidence>
<dbReference type="PRINTS" id="PR00726">
    <property type="entry name" value="LEXASERPTASE"/>
</dbReference>
<evidence type="ECO:0000256" key="12">
    <source>
        <dbReference type="ARBA" id="ARBA00023236"/>
    </source>
</evidence>
<proteinExistence type="inferred from homology"/>
<dbReference type="InterPro" id="IPR036286">
    <property type="entry name" value="LexA/Signal_pep-like_sf"/>
</dbReference>
<dbReference type="InterPro" id="IPR006199">
    <property type="entry name" value="LexA_DNA-bd_dom"/>
</dbReference>
<comment type="function">
    <text evidence="13">Represses a number of genes involved in the response to DNA damage (SOS response), including recA and lexA. In the presence of single-stranded DNA, RecA interacts with LexA causing an autocatalytic cleavage which disrupts the DNA-binding part of LexA, leading to derepression of the SOS regulon and eventually DNA repair.</text>
</comment>
<keyword evidence="3 13" id="KW-0678">Repressor</keyword>
<gene>
    <name evidence="13 18" type="primary">lexA</name>
    <name evidence="18" type="ORF">Prubr_41510</name>
</gene>
<evidence type="ECO:0000259" key="17">
    <source>
        <dbReference type="Pfam" id="PF01726"/>
    </source>
</evidence>
<feature type="site" description="Cleavage; by autolysis" evidence="13">
    <location>
        <begin position="151"/>
        <end position="152"/>
    </location>
</feature>
<keyword evidence="5 13" id="KW-0227">DNA damage</keyword>
<dbReference type="InterPro" id="IPR039418">
    <property type="entry name" value="LexA-like"/>
</dbReference>
<evidence type="ECO:0000256" key="14">
    <source>
        <dbReference type="RuleBase" id="RU003991"/>
    </source>
</evidence>
<name>A0A810N2L2_9ACTN</name>
<keyword evidence="9 13" id="KW-0238">DNA-binding</keyword>
<keyword evidence="8 13" id="KW-0805">Transcription regulation</keyword>
<dbReference type="RefSeq" id="WP_212816510.1">
    <property type="nucleotide sequence ID" value="NZ_AP023359.1"/>
</dbReference>
<protein>
    <recommendedName>
        <fullName evidence="13">LexA repressor</fullName>
        <ecNumber evidence="13">3.4.21.88</ecNumber>
    </recommendedName>
</protein>
<evidence type="ECO:0000256" key="7">
    <source>
        <dbReference type="ARBA" id="ARBA00022813"/>
    </source>
</evidence>
<dbReference type="NCBIfam" id="TIGR00498">
    <property type="entry name" value="lexA"/>
    <property type="match status" value="1"/>
</dbReference>
<evidence type="ECO:0000256" key="11">
    <source>
        <dbReference type="ARBA" id="ARBA00023204"/>
    </source>
</evidence>
<evidence type="ECO:0000256" key="13">
    <source>
        <dbReference type="HAMAP-Rule" id="MF_00015"/>
    </source>
</evidence>
<keyword evidence="7 13" id="KW-0068">Autocatalytic cleavage</keyword>
<evidence type="ECO:0000256" key="3">
    <source>
        <dbReference type="ARBA" id="ARBA00022491"/>
    </source>
</evidence>
<dbReference type="GO" id="GO:0045892">
    <property type="term" value="P:negative regulation of DNA-templated transcription"/>
    <property type="evidence" value="ECO:0007669"/>
    <property type="project" value="UniProtKB-UniRule"/>
</dbReference>
<evidence type="ECO:0000256" key="15">
    <source>
        <dbReference type="SAM" id="MobiDB-lite"/>
    </source>
</evidence>
<dbReference type="GO" id="GO:0006508">
    <property type="term" value="P:proteolysis"/>
    <property type="evidence" value="ECO:0007669"/>
    <property type="project" value="InterPro"/>
</dbReference>
<feature type="active site" description="For autocatalytic cleavage activity" evidence="13">
    <location>
        <position position="223"/>
    </location>
</feature>
<comment type="similarity">
    <text evidence="1 13 14">Belongs to the peptidase S24 family.</text>
</comment>
<feature type="domain" description="Peptidase S24/S26A/S26B/S26C" evidence="16">
    <location>
        <begin position="144"/>
        <end position="256"/>
    </location>
</feature>
<dbReference type="GO" id="GO:0006281">
    <property type="term" value="P:DNA repair"/>
    <property type="evidence" value="ECO:0007669"/>
    <property type="project" value="UniProtKB-UniRule"/>
</dbReference>
<evidence type="ECO:0000256" key="6">
    <source>
        <dbReference type="ARBA" id="ARBA00022801"/>
    </source>
</evidence>
<evidence type="ECO:0000313" key="19">
    <source>
        <dbReference type="Proteomes" id="UP000680866"/>
    </source>
</evidence>
<keyword evidence="19" id="KW-1185">Reference proteome</keyword>
<feature type="DNA-binding region" description="H-T-H motif" evidence="13">
    <location>
        <begin position="81"/>
        <end position="101"/>
    </location>
</feature>
<keyword evidence="12 13" id="KW-0742">SOS response</keyword>
<dbReference type="InterPro" id="IPR015927">
    <property type="entry name" value="Peptidase_S24_S26A/B/C"/>
</dbReference>
<dbReference type="FunFam" id="1.10.10.10:FF:000009">
    <property type="entry name" value="LexA repressor"/>
    <property type="match status" value="1"/>
</dbReference>
<dbReference type="CDD" id="cd06529">
    <property type="entry name" value="S24_LexA-like"/>
    <property type="match status" value="1"/>
</dbReference>
<evidence type="ECO:0000256" key="8">
    <source>
        <dbReference type="ARBA" id="ARBA00023015"/>
    </source>
</evidence>
<evidence type="ECO:0000256" key="10">
    <source>
        <dbReference type="ARBA" id="ARBA00023163"/>
    </source>
</evidence>
<dbReference type="FunFam" id="2.10.109.10:FF:000001">
    <property type="entry name" value="LexA repressor"/>
    <property type="match status" value="1"/>
</dbReference>
<dbReference type="InterPro" id="IPR036390">
    <property type="entry name" value="WH_DNA-bd_sf"/>
</dbReference>
<dbReference type="InterPro" id="IPR006200">
    <property type="entry name" value="LexA"/>
</dbReference>
<evidence type="ECO:0000313" key="18">
    <source>
        <dbReference type="EMBL" id="BCJ67130.1"/>
    </source>
</evidence>
<dbReference type="Proteomes" id="UP000680866">
    <property type="component" value="Chromosome"/>
</dbReference>
<dbReference type="GO" id="GO:0009432">
    <property type="term" value="P:SOS response"/>
    <property type="evidence" value="ECO:0007669"/>
    <property type="project" value="UniProtKB-UniRule"/>
</dbReference>
<sequence length="262" mass="28833">MSTDDRTSRQQQPQKDLAPAPATTRRKSPARARAAAPNLRAVTPVVSSFPDLATPDLTARQRRILEFIRDWVERYGYPPSVREIGEAVGLVSPSSVAYQLKELERKGFLRRDPNRPRAVDVRPPGDLVDDEAARAQRPKPAYVPMLGRIAAGGPILAEQAVEDVFPLPRELVGEGEVFMLQVKGDSMLDAAICDGDWVVVRQQPNANSGEIVAAMLDGEATVKTYRLRDGHVWLMPQNPAFDPIPGDDATIMGRVVAVLRRI</sequence>
<dbReference type="Gene3D" id="1.10.10.10">
    <property type="entry name" value="Winged helix-like DNA-binding domain superfamily/Winged helix DNA-binding domain"/>
    <property type="match status" value="1"/>
</dbReference>
<dbReference type="AlphaFoldDB" id="A0A810N2L2"/>